<evidence type="ECO:0000313" key="15">
    <source>
        <dbReference type="EMBL" id="KAK4301983.1"/>
    </source>
</evidence>
<keyword evidence="8" id="KW-1133">Transmembrane helix</keyword>
<evidence type="ECO:0000256" key="1">
    <source>
        <dbReference type="ARBA" id="ARBA00004447"/>
    </source>
</evidence>
<evidence type="ECO:0000256" key="4">
    <source>
        <dbReference type="ARBA" id="ARBA00022676"/>
    </source>
</evidence>
<evidence type="ECO:0000256" key="5">
    <source>
        <dbReference type="ARBA" id="ARBA00022679"/>
    </source>
</evidence>
<reference evidence="15" key="1">
    <citation type="submission" date="2023-11" db="EMBL/GenBank/DDBJ databases">
        <title>Genome assemblies of two species of porcelain crab, Petrolisthes cinctipes and Petrolisthes manimaculis (Anomura: Porcellanidae).</title>
        <authorList>
            <person name="Angst P."/>
        </authorList>
    </citation>
    <scope>NUCLEOTIDE SEQUENCE</scope>
    <source>
        <strain evidence="15">PB745_02</strain>
        <tissue evidence="15">Gill</tissue>
    </source>
</reference>
<sequence>MFKDHFSLPPHPRDPRQVWVMFMLECPLHTQHFTARDVFNWTATYRHDSDIVAPYEKWVYYSPQVRQKPQEMSYAANKPNKSPDAESRLQILPGLENSNCRDYITEKFFVNGLRGLPKQRSHHILPIVMGAHPDDYARQAPERSYIHVDDFESPKHLADYLHLLDQNDDLYNEYFRWKGTGEFINTYFMCRLCSLLHDEGHQQHYQDVNAWWRGPGTCISGSWRKYDKFKPDQDDKKKTPPGRR</sequence>
<dbReference type="Proteomes" id="UP001292094">
    <property type="component" value="Unassembled WGS sequence"/>
</dbReference>
<keyword evidence="4 12" id="KW-0328">Glycosyltransferase</keyword>
<keyword evidence="6 12" id="KW-0812">Transmembrane</keyword>
<accession>A0AAE1TX70</accession>
<keyword evidence="9 12" id="KW-0333">Golgi apparatus</keyword>
<comment type="pathway">
    <text evidence="2">Protein modification; protein glycosylation.</text>
</comment>
<evidence type="ECO:0000313" key="16">
    <source>
        <dbReference type="Proteomes" id="UP001292094"/>
    </source>
</evidence>
<dbReference type="PANTHER" id="PTHR48438">
    <property type="entry name" value="ALPHA-(1,3)-FUCOSYLTRANSFERASE C-RELATED"/>
    <property type="match status" value="1"/>
</dbReference>
<evidence type="ECO:0000256" key="2">
    <source>
        <dbReference type="ARBA" id="ARBA00004922"/>
    </source>
</evidence>
<dbReference type="SUPFAM" id="SSF53756">
    <property type="entry name" value="UDP-Glycosyltransferase/glycogen phosphorylase"/>
    <property type="match status" value="1"/>
</dbReference>
<evidence type="ECO:0000256" key="11">
    <source>
        <dbReference type="ARBA" id="ARBA00023180"/>
    </source>
</evidence>
<dbReference type="EC" id="2.4.1.-" evidence="12"/>
<dbReference type="GO" id="GO:0032580">
    <property type="term" value="C:Golgi cisterna membrane"/>
    <property type="evidence" value="ECO:0007669"/>
    <property type="project" value="UniProtKB-SubCell"/>
</dbReference>
<keyword evidence="7" id="KW-0735">Signal-anchor</keyword>
<organism evidence="15 16">
    <name type="scientific">Petrolisthes manimaculis</name>
    <dbReference type="NCBI Taxonomy" id="1843537"/>
    <lineage>
        <taxon>Eukaryota</taxon>
        <taxon>Metazoa</taxon>
        <taxon>Ecdysozoa</taxon>
        <taxon>Arthropoda</taxon>
        <taxon>Crustacea</taxon>
        <taxon>Multicrustacea</taxon>
        <taxon>Malacostraca</taxon>
        <taxon>Eumalacostraca</taxon>
        <taxon>Eucarida</taxon>
        <taxon>Decapoda</taxon>
        <taxon>Pleocyemata</taxon>
        <taxon>Anomura</taxon>
        <taxon>Galatheoidea</taxon>
        <taxon>Porcellanidae</taxon>
        <taxon>Petrolisthes</taxon>
    </lineage>
</organism>
<dbReference type="Gene3D" id="3.40.50.11660">
    <property type="entry name" value="Glycosyl transferase family 10, C-terminal domain"/>
    <property type="match status" value="1"/>
</dbReference>
<evidence type="ECO:0000259" key="13">
    <source>
        <dbReference type="Pfam" id="PF00852"/>
    </source>
</evidence>
<dbReference type="Pfam" id="PF17039">
    <property type="entry name" value="Glyco_tran_10_N"/>
    <property type="match status" value="1"/>
</dbReference>
<feature type="domain" description="Fucosyltransferase C-terminal" evidence="13">
    <location>
        <begin position="87"/>
        <end position="211"/>
    </location>
</feature>
<evidence type="ECO:0000256" key="8">
    <source>
        <dbReference type="ARBA" id="ARBA00022989"/>
    </source>
</evidence>
<protein>
    <recommendedName>
        <fullName evidence="12">Fucosyltransferase</fullName>
        <ecNumber evidence="12">2.4.1.-</ecNumber>
    </recommendedName>
</protein>
<comment type="subcellular location">
    <subcellularLocation>
        <location evidence="1 12">Golgi apparatus</location>
        <location evidence="1 12">Golgi stack membrane</location>
        <topology evidence="1 12">Single-pass type II membrane protein</topology>
    </subcellularLocation>
</comment>
<dbReference type="GO" id="GO:0008417">
    <property type="term" value="F:fucosyltransferase activity"/>
    <property type="evidence" value="ECO:0007669"/>
    <property type="project" value="InterPro"/>
</dbReference>
<dbReference type="AlphaFoldDB" id="A0AAE1TX70"/>
<evidence type="ECO:0000256" key="9">
    <source>
        <dbReference type="ARBA" id="ARBA00023034"/>
    </source>
</evidence>
<comment type="similarity">
    <text evidence="3 12">Belongs to the glycosyltransferase 10 family.</text>
</comment>
<dbReference type="Pfam" id="PF00852">
    <property type="entry name" value="Glyco_transf_10"/>
    <property type="match status" value="1"/>
</dbReference>
<name>A0AAE1TX70_9EUCA</name>
<keyword evidence="10" id="KW-0472">Membrane</keyword>
<evidence type="ECO:0000259" key="14">
    <source>
        <dbReference type="Pfam" id="PF17039"/>
    </source>
</evidence>
<evidence type="ECO:0000256" key="6">
    <source>
        <dbReference type="ARBA" id="ARBA00022692"/>
    </source>
</evidence>
<dbReference type="InterPro" id="IPR038577">
    <property type="entry name" value="GT10-like_C_sf"/>
</dbReference>
<keyword evidence="5 12" id="KW-0808">Transferase</keyword>
<keyword evidence="16" id="KW-1185">Reference proteome</keyword>
<proteinExistence type="inferred from homology"/>
<evidence type="ECO:0000256" key="3">
    <source>
        <dbReference type="ARBA" id="ARBA00008919"/>
    </source>
</evidence>
<evidence type="ECO:0000256" key="12">
    <source>
        <dbReference type="RuleBase" id="RU003832"/>
    </source>
</evidence>
<feature type="domain" description="Fucosyltransferase N-terminal" evidence="14">
    <location>
        <begin position="5"/>
        <end position="55"/>
    </location>
</feature>
<dbReference type="EMBL" id="JAWZYT010002799">
    <property type="protein sequence ID" value="KAK4301983.1"/>
    <property type="molecule type" value="Genomic_DNA"/>
</dbReference>
<dbReference type="PANTHER" id="PTHR48438:SF1">
    <property type="entry name" value="ALPHA-(1,3)-FUCOSYLTRANSFERASE C-RELATED"/>
    <property type="match status" value="1"/>
</dbReference>
<dbReference type="InterPro" id="IPR055270">
    <property type="entry name" value="Glyco_tran_10_C"/>
</dbReference>
<dbReference type="InterPro" id="IPR031481">
    <property type="entry name" value="Glyco_tran_10_N"/>
</dbReference>
<dbReference type="InterPro" id="IPR001503">
    <property type="entry name" value="Glyco_trans_10"/>
</dbReference>
<comment type="caution">
    <text evidence="15">The sequence shown here is derived from an EMBL/GenBank/DDBJ whole genome shotgun (WGS) entry which is preliminary data.</text>
</comment>
<keyword evidence="11" id="KW-0325">Glycoprotein</keyword>
<evidence type="ECO:0000256" key="7">
    <source>
        <dbReference type="ARBA" id="ARBA00022968"/>
    </source>
</evidence>
<gene>
    <name evidence="15" type="ORF">Pmani_025904</name>
</gene>
<evidence type="ECO:0000256" key="10">
    <source>
        <dbReference type="ARBA" id="ARBA00023136"/>
    </source>
</evidence>